<proteinExistence type="predicted"/>
<dbReference type="SUPFAM" id="SSF52540">
    <property type="entry name" value="P-loop containing nucleoside triphosphate hydrolases"/>
    <property type="match status" value="1"/>
</dbReference>
<dbReference type="Proteomes" id="UP001549099">
    <property type="component" value="Unassembled WGS sequence"/>
</dbReference>
<dbReference type="InterPro" id="IPR027417">
    <property type="entry name" value="P-loop_NTPase"/>
</dbReference>
<sequence length="130" mass="14588">MHIYFGGAHNGKRDFVKGLLGEAAHEWIEAGELKALPEPPSGRVVVAGLEEYINDHHTDEEEAVADVLRFLERADRDGLIIILTDMGRGIVPVDPHARWLRDACGRLGQRLSRQADGITRIWYGIPQKIR</sequence>
<protein>
    <recommendedName>
        <fullName evidence="3">Adenosylcobinamide kinase</fullName>
    </recommendedName>
</protein>
<evidence type="ECO:0008006" key="3">
    <source>
        <dbReference type="Google" id="ProtNLM"/>
    </source>
</evidence>
<evidence type="ECO:0000313" key="2">
    <source>
        <dbReference type="Proteomes" id="UP001549099"/>
    </source>
</evidence>
<keyword evidence="2" id="KW-1185">Reference proteome</keyword>
<comment type="caution">
    <text evidence="1">The sequence shown here is derived from an EMBL/GenBank/DDBJ whole genome shotgun (WGS) entry which is preliminary data.</text>
</comment>
<reference evidence="1 2" key="1">
    <citation type="submission" date="2024-06" db="EMBL/GenBank/DDBJ databases">
        <title>Genomic Encyclopedia of Type Strains, Phase IV (KMG-IV): sequencing the most valuable type-strain genomes for metagenomic binning, comparative biology and taxonomic classification.</title>
        <authorList>
            <person name="Goeker M."/>
        </authorList>
    </citation>
    <scope>NUCLEOTIDE SEQUENCE [LARGE SCALE GENOMIC DNA]</scope>
    <source>
        <strain evidence="1 2">DSM 26128</strain>
    </source>
</reference>
<dbReference type="InterPro" id="IPR003203">
    <property type="entry name" value="CobU/CobP"/>
</dbReference>
<dbReference type="Gene3D" id="3.40.50.300">
    <property type="entry name" value="P-loop containing nucleotide triphosphate hydrolases"/>
    <property type="match status" value="1"/>
</dbReference>
<dbReference type="EMBL" id="JBEPLW010000011">
    <property type="protein sequence ID" value="MET3575757.1"/>
    <property type="molecule type" value="Genomic_DNA"/>
</dbReference>
<dbReference type="Pfam" id="PF02283">
    <property type="entry name" value="CobU"/>
    <property type="match status" value="1"/>
</dbReference>
<gene>
    <name evidence="1" type="ORF">ABID49_001663</name>
</gene>
<organism evidence="1 2">
    <name type="scientific">Bhargavaea ullalensis</name>
    <dbReference type="NCBI Taxonomy" id="1265685"/>
    <lineage>
        <taxon>Bacteria</taxon>
        <taxon>Bacillati</taxon>
        <taxon>Bacillota</taxon>
        <taxon>Bacilli</taxon>
        <taxon>Bacillales</taxon>
        <taxon>Caryophanaceae</taxon>
        <taxon>Bhargavaea</taxon>
    </lineage>
</organism>
<evidence type="ECO:0000313" key="1">
    <source>
        <dbReference type="EMBL" id="MET3575757.1"/>
    </source>
</evidence>
<accession>A0ABV2GBT4</accession>
<dbReference type="RefSeq" id="WP_354197195.1">
    <property type="nucleotide sequence ID" value="NZ_JBEPLW010000011.1"/>
</dbReference>
<name>A0ABV2GBT4_9BACL</name>